<evidence type="ECO:0000256" key="2">
    <source>
        <dbReference type="SAM" id="Phobius"/>
    </source>
</evidence>
<protein>
    <submittedName>
        <fullName evidence="3">Uncharacterized protein</fullName>
    </submittedName>
</protein>
<feature type="region of interest" description="Disordered" evidence="1">
    <location>
        <begin position="139"/>
        <end position="168"/>
    </location>
</feature>
<reference evidence="3 4" key="1">
    <citation type="journal article" date="2018" name="IMA Fungus">
        <title>IMA Genome-F 9: Draft genome sequence of Annulohypoxylon stygium, Aspergillus mulundensis, Berkeleyomyces basicola (syn. Thielaviopsis basicola), Ceratocystis smalleyi, two Cercospora beticola strains, Coleophoma cylindrospora, Fusarium fracticaudum, Phialophora cf. hyalina, and Morchella septimelata.</title>
        <authorList>
            <person name="Wingfield B.D."/>
            <person name="Bills G.F."/>
            <person name="Dong Y."/>
            <person name="Huang W."/>
            <person name="Nel W.J."/>
            <person name="Swalarsk-Parry B.S."/>
            <person name="Vaghefi N."/>
            <person name="Wilken P.M."/>
            <person name="An Z."/>
            <person name="de Beer Z.W."/>
            <person name="De Vos L."/>
            <person name="Chen L."/>
            <person name="Duong T.A."/>
            <person name="Gao Y."/>
            <person name="Hammerbacher A."/>
            <person name="Kikkert J.R."/>
            <person name="Li Y."/>
            <person name="Li H."/>
            <person name="Li K."/>
            <person name="Li Q."/>
            <person name="Liu X."/>
            <person name="Ma X."/>
            <person name="Naidoo K."/>
            <person name="Pethybridge S.J."/>
            <person name="Sun J."/>
            <person name="Steenkamp E.T."/>
            <person name="van der Nest M.A."/>
            <person name="van Wyk S."/>
            <person name="Wingfield M.J."/>
            <person name="Xiong C."/>
            <person name="Yue Q."/>
            <person name="Zhang X."/>
        </authorList>
    </citation>
    <scope>NUCLEOTIDE SEQUENCE [LARGE SCALE GENOMIC DNA]</scope>
    <source>
        <strain evidence="3 4">BP6252</strain>
    </source>
</reference>
<accession>A0A3D8RM69</accession>
<comment type="caution">
    <text evidence="3">The sequence shown here is derived from an EMBL/GenBank/DDBJ whole genome shotgun (WGS) entry which is preliminary data.</text>
</comment>
<name>A0A3D8RM69_9HELO</name>
<dbReference type="AlphaFoldDB" id="A0A3D8RM69"/>
<feature type="transmembrane region" description="Helical" evidence="2">
    <location>
        <begin position="77"/>
        <end position="98"/>
    </location>
</feature>
<evidence type="ECO:0000256" key="1">
    <source>
        <dbReference type="SAM" id="MobiDB-lite"/>
    </source>
</evidence>
<evidence type="ECO:0000313" key="3">
    <source>
        <dbReference type="EMBL" id="RDW75036.1"/>
    </source>
</evidence>
<evidence type="ECO:0000313" key="4">
    <source>
        <dbReference type="Proteomes" id="UP000256645"/>
    </source>
</evidence>
<dbReference type="EMBL" id="PDLM01000006">
    <property type="protein sequence ID" value="RDW75036.1"/>
    <property type="molecule type" value="Genomic_DNA"/>
</dbReference>
<organism evidence="3 4">
    <name type="scientific">Coleophoma cylindrospora</name>
    <dbReference type="NCBI Taxonomy" id="1849047"/>
    <lineage>
        <taxon>Eukaryota</taxon>
        <taxon>Fungi</taxon>
        <taxon>Dikarya</taxon>
        <taxon>Ascomycota</taxon>
        <taxon>Pezizomycotina</taxon>
        <taxon>Leotiomycetes</taxon>
        <taxon>Helotiales</taxon>
        <taxon>Dermateaceae</taxon>
        <taxon>Coleophoma</taxon>
    </lineage>
</organism>
<gene>
    <name evidence="3" type="ORF">BP6252_06178</name>
</gene>
<dbReference type="Proteomes" id="UP000256645">
    <property type="component" value="Unassembled WGS sequence"/>
</dbReference>
<keyword evidence="2" id="KW-0472">Membrane</keyword>
<keyword evidence="2" id="KW-1133">Transmembrane helix</keyword>
<sequence>MIEQNDSNSRHGSTDELCFDLATDRDVQRLGSPADPDQTNLPVKPRSEYLLKLASKPLSSRNFNTEMQKSMDRILKWRNFITVFGVLVLGAGLALLALHCVVRLQYRRNYAVCHRRYSHATHKRQTAVIASSSQLAGATTSPQAAKVGNDLERGGHNSSSSKVPASSYDGLNDQSWVCRAFKTSGRIIHTSVIIKPSKVYIPPWLARPKHEQLTRVPEYVGVLEPYLANRLDINRPRRPLIFTTILEAPEPADDPNEILLQRGSVQQ</sequence>
<proteinExistence type="predicted"/>
<keyword evidence="2" id="KW-0812">Transmembrane</keyword>
<keyword evidence="4" id="KW-1185">Reference proteome</keyword>